<keyword evidence="9" id="KW-1185">Reference proteome</keyword>
<dbReference type="InterPro" id="IPR016193">
    <property type="entry name" value="Cytidine_deaminase-like"/>
</dbReference>
<dbReference type="PANTHER" id="PTHR11079:SF202">
    <property type="entry name" value="TRNA-SPECIFIC ADENOSINE DEAMINASE"/>
    <property type="match status" value="1"/>
</dbReference>
<dbReference type="PANTHER" id="PTHR11079">
    <property type="entry name" value="CYTOSINE DEAMINASE FAMILY MEMBER"/>
    <property type="match status" value="1"/>
</dbReference>
<feature type="active site" description="Proton donor" evidence="6">
    <location>
        <position position="49"/>
    </location>
</feature>
<evidence type="ECO:0000256" key="6">
    <source>
        <dbReference type="HAMAP-Rule" id="MF_00972"/>
    </source>
</evidence>
<comment type="cofactor">
    <cofactor evidence="6">
        <name>Zn(2+)</name>
        <dbReference type="ChEBI" id="CHEBI:29105"/>
    </cofactor>
    <text evidence="6">Binds 1 zinc ion per subunit.</text>
</comment>
<dbReference type="Proteomes" id="UP000235703">
    <property type="component" value="Unassembled WGS sequence"/>
</dbReference>
<comment type="similarity">
    <text evidence="6">Belongs to the cytidine and deoxycytidylate deaminase family.</text>
</comment>
<evidence type="ECO:0000259" key="7">
    <source>
        <dbReference type="PROSITE" id="PS51747"/>
    </source>
</evidence>
<gene>
    <name evidence="6" type="primary">tadA</name>
    <name evidence="8" type="ORF">CJ198_04125</name>
</gene>
<feature type="binding site" evidence="6">
    <location>
        <position position="77"/>
    </location>
    <ligand>
        <name>Zn(2+)</name>
        <dbReference type="ChEBI" id="CHEBI:29105"/>
        <note>catalytic</note>
    </ligand>
</feature>
<dbReference type="GO" id="GO:0008270">
    <property type="term" value="F:zinc ion binding"/>
    <property type="evidence" value="ECO:0007669"/>
    <property type="project" value="UniProtKB-UniRule"/>
</dbReference>
<comment type="caution">
    <text evidence="8">The sequence shown here is derived from an EMBL/GenBank/DDBJ whole genome shotgun (WGS) entry which is preliminary data.</text>
</comment>
<dbReference type="EMBL" id="PNFZ01000002">
    <property type="protein sequence ID" value="PMB98928.1"/>
    <property type="molecule type" value="Genomic_DNA"/>
</dbReference>
<protein>
    <recommendedName>
        <fullName evidence="6">tRNA-specific adenosine deaminase</fullName>
        <ecNumber evidence="6">3.5.4.33</ecNumber>
    </recommendedName>
</protein>
<keyword evidence="1 6" id="KW-0819">tRNA processing</keyword>
<evidence type="ECO:0000256" key="3">
    <source>
        <dbReference type="ARBA" id="ARBA00022801"/>
    </source>
</evidence>
<comment type="catalytic activity">
    <reaction evidence="5 6">
        <text>adenosine(34) in tRNA + H2O + H(+) = inosine(34) in tRNA + NH4(+)</text>
        <dbReference type="Rhea" id="RHEA:43168"/>
        <dbReference type="Rhea" id="RHEA-COMP:10373"/>
        <dbReference type="Rhea" id="RHEA-COMP:10374"/>
        <dbReference type="ChEBI" id="CHEBI:15377"/>
        <dbReference type="ChEBI" id="CHEBI:15378"/>
        <dbReference type="ChEBI" id="CHEBI:28938"/>
        <dbReference type="ChEBI" id="CHEBI:74411"/>
        <dbReference type="ChEBI" id="CHEBI:82852"/>
        <dbReference type="EC" id="3.5.4.33"/>
    </reaction>
</comment>
<accession>A0A2N6PJS2</accession>
<dbReference type="CDD" id="cd01285">
    <property type="entry name" value="nucleoside_deaminase"/>
    <property type="match status" value="1"/>
</dbReference>
<evidence type="ECO:0000313" key="9">
    <source>
        <dbReference type="Proteomes" id="UP000235703"/>
    </source>
</evidence>
<dbReference type="SUPFAM" id="SSF53927">
    <property type="entry name" value="Cytidine deaminase-like"/>
    <property type="match status" value="1"/>
</dbReference>
<dbReference type="GO" id="GO:0002100">
    <property type="term" value="P:tRNA wobble adenosine to inosine editing"/>
    <property type="evidence" value="ECO:0007669"/>
    <property type="project" value="UniProtKB-UniRule"/>
</dbReference>
<dbReference type="AlphaFoldDB" id="A0A2N6PJS2"/>
<dbReference type="GO" id="GO:0052717">
    <property type="term" value="F:tRNA-specific adenosine-34 deaminase activity"/>
    <property type="evidence" value="ECO:0007669"/>
    <property type="project" value="UniProtKB-UniRule"/>
</dbReference>
<keyword evidence="4 6" id="KW-0862">Zinc</keyword>
<dbReference type="InterPro" id="IPR002125">
    <property type="entry name" value="CMP_dCMP_dom"/>
</dbReference>
<dbReference type="Pfam" id="PF00383">
    <property type="entry name" value="dCMP_cyt_deam_1"/>
    <property type="match status" value="1"/>
</dbReference>
<keyword evidence="3 6" id="KW-0378">Hydrolase</keyword>
<comment type="subunit">
    <text evidence="6">Homodimer.</text>
</comment>
<dbReference type="NCBIfam" id="NF008113">
    <property type="entry name" value="PRK10860.1"/>
    <property type="match status" value="1"/>
</dbReference>
<proteinExistence type="inferred from homology"/>
<dbReference type="PROSITE" id="PS51747">
    <property type="entry name" value="CYT_DCMP_DEAMINASES_2"/>
    <property type="match status" value="1"/>
</dbReference>
<feature type="domain" description="CMP/dCMP-type deaminase" evidence="7">
    <location>
        <begin position="1"/>
        <end position="106"/>
    </location>
</feature>
<dbReference type="InterPro" id="IPR028883">
    <property type="entry name" value="tRNA_aden_deaminase"/>
</dbReference>
<comment type="function">
    <text evidence="6">Catalyzes the deamination of adenosine to inosine at the wobble position 34 of tRNA(Arg2).</text>
</comment>
<name>A0A2N6PJS2_9MICO</name>
<dbReference type="RefSeq" id="WP_102161756.1">
    <property type="nucleotide sequence ID" value="NZ_JALXLX010000035.1"/>
</dbReference>
<evidence type="ECO:0000313" key="8">
    <source>
        <dbReference type="EMBL" id="PMB98928.1"/>
    </source>
</evidence>
<dbReference type="Gene3D" id="3.40.140.10">
    <property type="entry name" value="Cytidine Deaminase, domain 2"/>
    <property type="match status" value="1"/>
</dbReference>
<evidence type="ECO:0000256" key="1">
    <source>
        <dbReference type="ARBA" id="ARBA00022694"/>
    </source>
</evidence>
<organism evidence="8 9">
    <name type="scientific">Brevibacterium luteolum</name>
    <dbReference type="NCBI Taxonomy" id="199591"/>
    <lineage>
        <taxon>Bacteria</taxon>
        <taxon>Bacillati</taxon>
        <taxon>Actinomycetota</taxon>
        <taxon>Actinomycetes</taxon>
        <taxon>Micrococcales</taxon>
        <taxon>Brevibacteriaceae</taxon>
        <taxon>Brevibacterium</taxon>
    </lineage>
</organism>
<feature type="binding site" evidence="6">
    <location>
        <position position="80"/>
    </location>
    <ligand>
        <name>Zn(2+)</name>
        <dbReference type="ChEBI" id="CHEBI:29105"/>
        <note>catalytic</note>
    </ligand>
</feature>
<evidence type="ECO:0000256" key="2">
    <source>
        <dbReference type="ARBA" id="ARBA00022723"/>
    </source>
</evidence>
<reference evidence="8 9" key="1">
    <citation type="submission" date="2017-09" db="EMBL/GenBank/DDBJ databases">
        <title>Bacterial strain isolated from the female urinary microbiota.</title>
        <authorList>
            <person name="Thomas-White K."/>
            <person name="Kumar N."/>
            <person name="Forster S."/>
            <person name="Putonti C."/>
            <person name="Lawley T."/>
            <person name="Wolfe A.J."/>
        </authorList>
    </citation>
    <scope>NUCLEOTIDE SEQUENCE [LARGE SCALE GENOMIC DNA]</scope>
    <source>
        <strain evidence="8 9">UMB0680</strain>
    </source>
</reference>
<keyword evidence="2 6" id="KW-0479">Metal-binding</keyword>
<sequence length="143" mass="14759">MGAALDAAARTDASADVPIGAVVIDAARTIIGTGFNEREALHDPTAHAEVQALREAGRHLGSWRLTGATLVVTLEPCVMCAGAAVAARVERIVFGAYDDKAGACGSVWDVARDRASLHVPEVVGGVCADECAAGLVEFFASRR</sequence>
<dbReference type="OrthoDB" id="9802676at2"/>
<evidence type="ECO:0000256" key="5">
    <source>
        <dbReference type="ARBA" id="ARBA00048045"/>
    </source>
</evidence>
<dbReference type="EC" id="3.5.4.33" evidence="6"/>
<dbReference type="HAMAP" id="MF_00972">
    <property type="entry name" value="tRNA_aden_deaminase"/>
    <property type="match status" value="1"/>
</dbReference>
<feature type="binding site" evidence="6">
    <location>
        <position position="47"/>
    </location>
    <ligand>
        <name>Zn(2+)</name>
        <dbReference type="ChEBI" id="CHEBI:29105"/>
        <note>catalytic</note>
    </ligand>
</feature>
<evidence type="ECO:0000256" key="4">
    <source>
        <dbReference type="ARBA" id="ARBA00022833"/>
    </source>
</evidence>